<dbReference type="EMBL" id="CAFBQW010000201">
    <property type="protein sequence ID" value="CAB5068499.1"/>
    <property type="molecule type" value="Genomic_DNA"/>
</dbReference>
<proteinExistence type="predicted"/>
<evidence type="ECO:0000313" key="5">
    <source>
        <dbReference type="EMBL" id="CAB5068499.1"/>
    </source>
</evidence>
<dbReference type="PANTHER" id="PTHR38016">
    <property type="entry name" value="UNNAMED PRODUCT"/>
    <property type="match status" value="1"/>
</dbReference>
<dbReference type="EMBL" id="CAFAAQ010000054">
    <property type="protein sequence ID" value="CAB4804833.1"/>
    <property type="molecule type" value="Genomic_DNA"/>
</dbReference>
<dbReference type="Pfam" id="PF18599">
    <property type="entry name" value="LCIB_C_CA"/>
    <property type="match status" value="1"/>
</dbReference>
<organism evidence="2">
    <name type="scientific">freshwater metagenome</name>
    <dbReference type="NCBI Taxonomy" id="449393"/>
    <lineage>
        <taxon>unclassified sequences</taxon>
        <taxon>metagenomes</taxon>
        <taxon>ecological metagenomes</taxon>
    </lineage>
</organism>
<sequence length="238" mass="25798">MLHIEALNKAFPSAVSSEQYLARVAKLVSPLGFAREHSFAAVSVCRDELTQSFPDLVARRWDQPFSLGGLGALPSLGRTGWRAALSHVPSDHDRGHLIVFGLPHIGIDPEGNIGQSLRRHQDQVTPTCGAMAALLSSLRNGFEPQTPGLDDNEADRLRRIVDSQSDQLPDNLLELTRLAATAVNTEMWAELDALQAHTEMDIAVFCGIQIHLPDEVDFVSPVASAFMGSDGIATELSI</sequence>
<dbReference type="EMBL" id="CAEZXS010000140">
    <property type="protein sequence ID" value="CAB4705472.1"/>
    <property type="molecule type" value="Genomic_DNA"/>
</dbReference>
<evidence type="ECO:0000313" key="4">
    <source>
        <dbReference type="EMBL" id="CAB5042210.1"/>
    </source>
</evidence>
<name>A0A6J6Q4M6_9ZZZZ</name>
<accession>A0A6J6Q4M6</accession>
<reference evidence="2" key="1">
    <citation type="submission" date="2020-05" db="EMBL/GenBank/DDBJ databases">
        <authorList>
            <person name="Chiriac C."/>
            <person name="Salcher M."/>
            <person name="Ghai R."/>
            <person name="Kavagutti S V."/>
        </authorList>
    </citation>
    <scope>NUCLEOTIDE SEQUENCE</scope>
</reference>
<dbReference type="EMBL" id="CAFBPW010000369">
    <property type="protein sequence ID" value="CAB5042210.1"/>
    <property type="molecule type" value="Genomic_DNA"/>
</dbReference>
<gene>
    <name evidence="2" type="ORF">UFOPK2582_01152</name>
    <name evidence="3" type="ORF">UFOPK3046_00778</name>
    <name evidence="4" type="ORF">UFOPK4173_02094</name>
    <name evidence="5" type="ORF">UFOPK4354_01522</name>
</gene>
<evidence type="ECO:0000259" key="1">
    <source>
        <dbReference type="Pfam" id="PF18599"/>
    </source>
</evidence>
<dbReference type="PANTHER" id="PTHR38016:SF1">
    <property type="entry name" value="LIMITING CO2-INDUCIBLE PROTEIN B_C BETA CARBONYIC ANHYDRASE DOMAIN-CONTAINING PROTEIN"/>
    <property type="match status" value="1"/>
</dbReference>
<evidence type="ECO:0000313" key="2">
    <source>
        <dbReference type="EMBL" id="CAB4705472.1"/>
    </source>
</evidence>
<evidence type="ECO:0000313" key="3">
    <source>
        <dbReference type="EMBL" id="CAB4804833.1"/>
    </source>
</evidence>
<dbReference type="AlphaFoldDB" id="A0A6J6Q4M6"/>
<feature type="domain" description="Limiting CO2-inducible protein B/C beta carbonyic anhydrase" evidence="1">
    <location>
        <begin position="14"/>
        <end position="222"/>
    </location>
</feature>
<dbReference type="InterPro" id="IPR040703">
    <property type="entry name" value="LCIB/C_CA"/>
</dbReference>
<protein>
    <submittedName>
        <fullName evidence="2">Unannotated protein</fullName>
    </submittedName>
</protein>